<comment type="caution">
    <text evidence="2">The sequence shown here is derived from an EMBL/GenBank/DDBJ whole genome shotgun (WGS) entry which is preliminary data.</text>
</comment>
<name>A0A1D3D2Z5_9EIME</name>
<evidence type="ECO:0000313" key="2">
    <source>
        <dbReference type="EMBL" id="OEH77817.1"/>
    </source>
</evidence>
<organism evidence="2 3">
    <name type="scientific">Cyclospora cayetanensis</name>
    <dbReference type="NCBI Taxonomy" id="88456"/>
    <lineage>
        <taxon>Eukaryota</taxon>
        <taxon>Sar</taxon>
        <taxon>Alveolata</taxon>
        <taxon>Apicomplexa</taxon>
        <taxon>Conoidasida</taxon>
        <taxon>Coccidia</taxon>
        <taxon>Eucoccidiorida</taxon>
        <taxon>Eimeriorina</taxon>
        <taxon>Eimeriidae</taxon>
        <taxon>Cyclospora</taxon>
    </lineage>
</organism>
<evidence type="ECO:0000313" key="3">
    <source>
        <dbReference type="Proteomes" id="UP000095192"/>
    </source>
</evidence>
<evidence type="ECO:0000256" key="1">
    <source>
        <dbReference type="SAM" id="MobiDB-lite"/>
    </source>
</evidence>
<protein>
    <submittedName>
        <fullName evidence="2">Uncharacterized protein</fullName>
    </submittedName>
</protein>
<dbReference type="AlphaFoldDB" id="A0A1D3D2Z5"/>
<proteinExistence type="predicted"/>
<dbReference type="EMBL" id="JROU02000973">
    <property type="protein sequence ID" value="OEH77817.1"/>
    <property type="molecule type" value="Genomic_DNA"/>
</dbReference>
<feature type="compositionally biased region" description="Low complexity" evidence="1">
    <location>
        <begin position="50"/>
        <end position="75"/>
    </location>
</feature>
<dbReference type="VEuPathDB" id="ToxoDB:cyc_09190"/>
<sequence>MSHVRSKGKPLGRLSSAPVVEVQEAAAVLSEVLLSHEAAARPVVAPPAAEPSQVAQPLPAEQRQQDQQEAAFRQELQMEGSGEAVQGEQALPLSSGRSNSDGEGKAARGMQLHR</sequence>
<dbReference type="Proteomes" id="UP000095192">
    <property type="component" value="Unassembled WGS sequence"/>
</dbReference>
<feature type="region of interest" description="Disordered" evidence="1">
    <location>
        <begin position="44"/>
        <end position="114"/>
    </location>
</feature>
<keyword evidence="3" id="KW-1185">Reference proteome</keyword>
<reference evidence="2 3" key="1">
    <citation type="journal article" date="2016" name="BMC Genomics">
        <title>Comparative genomics reveals Cyclospora cayetanensis possesses coccidia-like metabolism and invasion components but unique surface antigens.</title>
        <authorList>
            <person name="Liu S."/>
            <person name="Wang L."/>
            <person name="Zheng H."/>
            <person name="Xu Z."/>
            <person name="Roellig D.M."/>
            <person name="Li N."/>
            <person name="Frace M.A."/>
            <person name="Tang K."/>
            <person name="Arrowood M.J."/>
            <person name="Moss D.M."/>
            <person name="Zhang L."/>
            <person name="Feng Y."/>
            <person name="Xiao L."/>
        </authorList>
    </citation>
    <scope>NUCLEOTIDE SEQUENCE [LARGE SCALE GENOMIC DNA]</scope>
    <source>
        <strain evidence="2 3">CHN_HEN01</strain>
    </source>
</reference>
<accession>A0A1D3D2Z5</accession>
<gene>
    <name evidence="2" type="ORF">cyc_09190</name>
</gene>
<dbReference type="InParanoid" id="A0A1D3D2Z5"/>